<dbReference type="PROSITE" id="PS50056">
    <property type="entry name" value="TYR_PHOSPHATASE_2"/>
    <property type="match status" value="1"/>
</dbReference>
<dbReference type="InterPro" id="IPR029021">
    <property type="entry name" value="Prot-tyrosine_phosphatase-like"/>
</dbReference>
<dbReference type="GO" id="GO:0004721">
    <property type="term" value="F:phosphoprotein phosphatase activity"/>
    <property type="evidence" value="ECO:0007669"/>
    <property type="project" value="InterPro"/>
</dbReference>
<reference evidence="2" key="1">
    <citation type="submission" date="2020-02" db="EMBL/GenBank/DDBJ databases">
        <authorList>
            <person name="Palmer J.M."/>
        </authorList>
    </citation>
    <scope>NUCLEOTIDE SEQUENCE</scope>
    <source>
        <strain evidence="2">EPUS1.4</strain>
        <tissue evidence="2">Thallus</tissue>
    </source>
</reference>
<dbReference type="InterPro" id="IPR026893">
    <property type="entry name" value="Tyr/Ser_Pase_IphP-type"/>
</dbReference>
<dbReference type="PANTHER" id="PTHR31126:SF10">
    <property type="entry name" value="PROTEIN PHOSPHATASE, PUTATIVE (AFU_ORTHOLOGUE AFUA_6G06650)-RELATED"/>
    <property type="match status" value="1"/>
</dbReference>
<evidence type="ECO:0000313" key="2">
    <source>
        <dbReference type="EMBL" id="KAF7506381.1"/>
    </source>
</evidence>
<keyword evidence="3" id="KW-1185">Reference proteome</keyword>
<dbReference type="SUPFAM" id="SSF52799">
    <property type="entry name" value="(Phosphotyrosine protein) phosphatases II"/>
    <property type="match status" value="1"/>
</dbReference>
<organism evidence="2 3">
    <name type="scientific">Endocarpon pusillum</name>
    <dbReference type="NCBI Taxonomy" id="364733"/>
    <lineage>
        <taxon>Eukaryota</taxon>
        <taxon>Fungi</taxon>
        <taxon>Dikarya</taxon>
        <taxon>Ascomycota</taxon>
        <taxon>Pezizomycotina</taxon>
        <taxon>Eurotiomycetes</taxon>
        <taxon>Chaetothyriomycetidae</taxon>
        <taxon>Verrucariales</taxon>
        <taxon>Verrucariaceae</taxon>
        <taxon>Endocarpon</taxon>
    </lineage>
</organism>
<accession>A0A8H7E4I4</accession>
<dbReference type="InterPro" id="IPR000387">
    <property type="entry name" value="Tyr_Pase_dom"/>
</dbReference>
<dbReference type="AlphaFoldDB" id="A0A8H7E4I4"/>
<dbReference type="EMBL" id="JAACFV010000088">
    <property type="protein sequence ID" value="KAF7506381.1"/>
    <property type="molecule type" value="Genomic_DNA"/>
</dbReference>
<dbReference type="OrthoDB" id="9988524at2759"/>
<evidence type="ECO:0000259" key="1">
    <source>
        <dbReference type="PROSITE" id="PS50056"/>
    </source>
</evidence>
<dbReference type="PANTHER" id="PTHR31126">
    <property type="entry name" value="TYROSINE-PROTEIN PHOSPHATASE"/>
    <property type="match status" value="1"/>
</dbReference>
<dbReference type="Gene3D" id="3.90.190.10">
    <property type="entry name" value="Protein tyrosine phosphatase superfamily"/>
    <property type="match status" value="1"/>
</dbReference>
<protein>
    <recommendedName>
        <fullName evidence="1">Tyrosine specific protein phosphatases domain-containing protein</fullName>
    </recommendedName>
</protein>
<dbReference type="PROSITE" id="PS00383">
    <property type="entry name" value="TYR_PHOSPHATASE_1"/>
    <property type="match status" value="1"/>
</dbReference>
<proteinExistence type="predicted"/>
<comment type="caution">
    <text evidence="2">The sequence shown here is derived from an EMBL/GenBank/DDBJ whole genome shotgun (WGS) entry which is preliminary data.</text>
</comment>
<sequence length="307" mass="34457">MPNYRFDQLLNFRDVGSTINSYSKASLLKVGVLYRSARPDDASGADRAYLTETLGIKTIIDLRSKSEHINAANKYASSDGQPTRDSAIVHQSNQHLGSSLHIPDIRYVEINLNGGAFERALLWRLSYASLIRLLWLMACGYREDAISILGQEVMLPRGLIGLAMDTLACSTSEIRDVFTHLSDKSKYPILVHCTQGKDRTGLIVLLVLMLCGVAQDAVRDDYGRSEKELLVEREERLQEIRKIGLDEDFAGCPQDFVPELTKHVQERFGGIERYLNSIGIDEEAQNRVRSTILHSGRKIEEALANYV</sequence>
<dbReference type="Proteomes" id="UP000606974">
    <property type="component" value="Unassembled WGS sequence"/>
</dbReference>
<gene>
    <name evidence="2" type="ORF">GJ744_011847</name>
</gene>
<name>A0A8H7E4I4_9EURO</name>
<feature type="domain" description="Tyrosine specific protein phosphatases" evidence="1">
    <location>
        <begin position="174"/>
        <end position="238"/>
    </location>
</feature>
<dbReference type="InterPro" id="IPR016130">
    <property type="entry name" value="Tyr_Pase_AS"/>
</dbReference>
<dbReference type="Pfam" id="PF13350">
    <property type="entry name" value="Y_phosphatase3"/>
    <property type="match status" value="1"/>
</dbReference>
<evidence type="ECO:0000313" key="3">
    <source>
        <dbReference type="Proteomes" id="UP000606974"/>
    </source>
</evidence>